<evidence type="ECO:0000313" key="2">
    <source>
        <dbReference type="Proteomes" id="UP000317864"/>
    </source>
</evidence>
<dbReference type="Proteomes" id="UP000317864">
    <property type="component" value="Segment"/>
</dbReference>
<gene>
    <name evidence="1" type="primary">15</name>
    <name evidence="1" type="ORF">SEA_LOLLIPOP1437_15</name>
</gene>
<reference evidence="1 2" key="1">
    <citation type="submission" date="2019-05" db="EMBL/GenBank/DDBJ databases">
        <authorList>
            <person name="Feith S.L."/>
            <person name="Clifford K.A."/>
            <person name="Elmore F.L."/>
            <person name="Knight M.S."/>
            <person name="Le K."/>
            <person name="Lobaina D."/>
            <person name="Nougues D."/>
            <person name="Salama A."/>
            <person name="Stoeber S.D."/>
            <person name="Sweeney K.J."/>
            <person name="Truong T.G."/>
            <person name="Alvaro L.E."/>
            <person name="Isern S."/>
            <person name="Michael S.F."/>
            <person name="Monti D.L."/>
            <person name="Garlena R.A."/>
            <person name="Russell D.A."/>
            <person name="Pope W.H."/>
            <person name="Jacobs-Sera D."/>
            <person name="Hatfull G.F."/>
        </authorList>
    </citation>
    <scope>NUCLEOTIDE SEQUENCE [LARGE SCALE GENOMIC DNA]</scope>
</reference>
<dbReference type="KEGG" id="vg:65120978"/>
<protein>
    <submittedName>
        <fullName evidence="1">Uncharacterized protein</fullName>
    </submittedName>
</protein>
<dbReference type="EMBL" id="MK977699">
    <property type="protein sequence ID" value="QDF19119.1"/>
    <property type="molecule type" value="Genomic_DNA"/>
</dbReference>
<proteinExistence type="predicted"/>
<name>A0A4Y6ETD3_9CAUD</name>
<evidence type="ECO:0000313" key="1">
    <source>
        <dbReference type="EMBL" id="QDF19119.1"/>
    </source>
</evidence>
<dbReference type="RefSeq" id="YP_010103122.1">
    <property type="nucleotide sequence ID" value="NC_055806.1"/>
</dbReference>
<dbReference type="GeneID" id="65120978"/>
<accession>A0A4Y6ETD3</accession>
<sequence length="96" mass="11207">MTDYPVFTTVEELNALPEGTVIRAEEVRSKDLRGRPWVIATYLEKVSRNEWLELNPSDRMDGEETVDPEFVVGYRARNGRCLLLWKPGELPWELQQ</sequence>
<keyword evidence="2" id="KW-1185">Reference proteome</keyword>
<organism evidence="1 2">
    <name type="scientific">Gordonia Phage Lollipop1437</name>
    <dbReference type="NCBI Taxonomy" id="2588505"/>
    <lineage>
        <taxon>Viruses</taxon>
        <taxon>Duplodnaviria</taxon>
        <taxon>Heunggongvirae</taxon>
        <taxon>Uroviricota</taxon>
        <taxon>Caudoviricetes</taxon>
        <taxon>Zierdtviridae</taxon>
        <taxon>Emilbogenvirinae</taxon>
        <taxon>Skysandvirus</taxon>
        <taxon>Skysandvirus lollipop1437</taxon>
    </lineage>
</organism>